<proteinExistence type="predicted"/>
<organism evidence="1 2">
    <name type="scientific">Dinothrombium tinctorium</name>
    <dbReference type="NCBI Taxonomy" id="1965070"/>
    <lineage>
        <taxon>Eukaryota</taxon>
        <taxon>Metazoa</taxon>
        <taxon>Ecdysozoa</taxon>
        <taxon>Arthropoda</taxon>
        <taxon>Chelicerata</taxon>
        <taxon>Arachnida</taxon>
        <taxon>Acari</taxon>
        <taxon>Acariformes</taxon>
        <taxon>Trombidiformes</taxon>
        <taxon>Prostigmata</taxon>
        <taxon>Anystina</taxon>
        <taxon>Parasitengona</taxon>
        <taxon>Trombidioidea</taxon>
        <taxon>Trombidiidae</taxon>
        <taxon>Dinothrombium</taxon>
    </lineage>
</organism>
<evidence type="ECO:0000313" key="1">
    <source>
        <dbReference type="EMBL" id="RWS06262.1"/>
    </source>
</evidence>
<evidence type="ECO:0000313" key="2">
    <source>
        <dbReference type="Proteomes" id="UP000285301"/>
    </source>
</evidence>
<dbReference type="AlphaFoldDB" id="A0A443QTC7"/>
<dbReference type="EMBL" id="NCKU01004238">
    <property type="protein sequence ID" value="RWS06262.1"/>
    <property type="molecule type" value="Genomic_DNA"/>
</dbReference>
<dbReference type="OrthoDB" id="10437643at2759"/>
<gene>
    <name evidence="1" type="ORF">B4U79_01422</name>
</gene>
<protein>
    <submittedName>
        <fullName evidence="1">Uncharacterized protein</fullName>
    </submittedName>
</protein>
<sequence length="117" mass="13310">MKHKHRSPRKWFTVKVNGLCVLSDCPAASDFHDAYHPAYLHDNPSSHSYTGPIPFGLPVGGFSMHGKGPPLGLMAYVIKFGGWDNMWQVYHSHHSPFAAQKLYGQPVIYDELFEIWR</sequence>
<comment type="caution">
    <text evidence="1">The sequence shown here is derived from an EMBL/GenBank/DDBJ whole genome shotgun (WGS) entry which is preliminary data.</text>
</comment>
<accession>A0A443QTC7</accession>
<reference evidence="1 2" key="1">
    <citation type="journal article" date="2018" name="Gigascience">
        <title>Genomes of trombidid mites reveal novel predicted allergens and laterally-transferred genes associated with secondary metabolism.</title>
        <authorList>
            <person name="Dong X."/>
            <person name="Chaisiri K."/>
            <person name="Xia D."/>
            <person name="Armstrong S.D."/>
            <person name="Fang Y."/>
            <person name="Donnelly M.J."/>
            <person name="Kadowaki T."/>
            <person name="McGarry J.W."/>
            <person name="Darby A.C."/>
            <person name="Makepeace B.L."/>
        </authorList>
    </citation>
    <scope>NUCLEOTIDE SEQUENCE [LARGE SCALE GENOMIC DNA]</scope>
    <source>
        <strain evidence="1">UoL-WK</strain>
    </source>
</reference>
<keyword evidence="2" id="KW-1185">Reference proteome</keyword>
<dbReference type="Proteomes" id="UP000285301">
    <property type="component" value="Unassembled WGS sequence"/>
</dbReference>
<name>A0A443QTC7_9ACAR</name>